<sequence>MRPPGGRGLLPVALVCLNGDMASMESNATGRTDLEPFWPSRQHHDFDRVCCRARNAPAL</sequence>
<name>A0ABY3WV66_9ACTN</name>
<reference evidence="1 2" key="1">
    <citation type="submission" date="2021-03" db="EMBL/GenBank/DDBJ databases">
        <title>Complete genome of Streptomyces formicae strain 1H-GS9 (DSM 100524).</title>
        <authorList>
            <person name="Atanasov K.E."/>
            <person name="Altabella T."/>
            <person name="Ferrer A."/>
        </authorList>
    </citation>
    <scope>NUCLEOTIDE SEQUENCE [LARGE SCALE GENOMIC DNA]</scope>
    <source>
        <strain evidence="1 2">1H-GS9</strain>
    </source>
</reference>
<protein>
    <submittedName>
        <fullName evidence="1">Uncharacterized protein</fullName>
    </submittedName>
</protein>
<dbReference type="Proteomes" id="UP000828924">
    <property type="component" value="Chromosome"/>
</dbReference>
<evidence type="ECO:0000313" key="2">
    <source>
        <dbReference type="Proteomes" id="UP000828924"/>
    </source>
</evidence>
<dbReference type="EMBL" id="CP071872">
    <property type="protein sequence ID" value="UNM14697.1"/>
    <property type="molecule type" value="Genomic_DNA"/>
</dbReference>
<evidence type="ECO:0000313" key="1">
    <source>
        <dbReference type="EMBL" id="UNM14697.1"/>
    </source>
</evidence>
<gene>
    <name evidence="1" type="ORF">J4032_27440</name>
</gene>
<proteinExistence type="predicted"/>
<keyword evidence="2" id="KW-1185">Reference proteome</keyword>
<accession>A0ABY3WV66</accession>
<organism evidence="1 2">
    <name type="scientific">Streptomyces formicae</name>
    <dbReference type="NCBI Taxonomy" id="1616117"/>
    <lineage>
        <taxon>Bacteria</taxon>
        <taxon>Bacillati</taxon>
        <taxon>Actinomycetota</taxon>
        <taxon>Actinomycetes</taxon>
        <taxon>Kitasatosporales</taxon>
        <taxon>Streptomycetaceae</taxon>
        <taxon>Streptomyces</taxon>
    </lineage>
</organism>